<reference evidence="2" key="1">
    <citation type="journal article" date="2014" name="Int. J. Syst. Evol. Microbiol.">
        <title>Complete genome sequence of Corynebacterium casei LMG S-19264T (=DSM 44701T), isolated from a smear-ripened cheese.</title>
        <authorList>
            <consortium name="US DOE Joint Genome Institute (JGI-PGF)"/>
            <person name="Walter F."/>
            <person name="Albersmeier A."/>
            <person name="Kalinowski J."/>
            <person name="Ruckert C."/>
        </authorList>
    </citation>
    <scope>NUCLEOTIDE SEQUENCE</scope>
    <source>
        <strain evidence="2">CGMCC 1.12754</strain>
    </source>
</reference>
<dbReference type="InterPro" id="IPR011856">
    <property type="entry name" value="tRNA_endonuc-like_dom_sf"/>
</dbReference>
<dbReference type="EMBL" id="BMFR01000009">
    <property type="protein sequence ID" value="GGG77589.1"/>
    <property type="molecule type" value="Genomic_DNA"/>
</dbReference>
<gene>
    <name evidence="2" type="ORF">GCM10011398_23390</name>
</gene>
<feature type="domain" description="TnsA endonuclease N-terminal" evidence="1">
    <location>
        <begin position="47"/>
        <end position="123"/>
    </location>
</feature>
<evidence type="ECO:0000313" key="3">
    <source>
        <dbReference type="Proteomes" id="UP000622860"/>
    </source>
</evidence>
<dbReference type="RefSeq" id="WP_188455567.1">
    <property type="nucleotide sequence ID" value="NZ_BMFR01000009.1"/>
</dbReference>
<comment type="caution">
    <text evidence="2">The sequence shown here is derived from an EMBL/GenBank/DDBJ whole genome shotgun (WGS) entry which is preliminary data.</text>
</comment>
<dbReference type="GO" id="GO:0003676">
    <property type="term" value="F:nucleic acid binding"/>
    <property type="evidence" value="ECO:0007669"/>
    <property type="project" value="InterPro"/>
</dbReference>
<accession>A0A917HGC1</accession>
<dbReference type="Gene3D" id="3.40.1350.10">
    <property type="match status" value="1"/>
</dbReference>
<dbReference type="InterPro" id="IPR014833">
    <property type="entry name" value="TnsA_N"/>
</dbReference>
<proteinExistence type="predicted"/>
<evidence type="ECO:0000259" key="1">
    <source>
        <dbReference type="Pfam" id="PF08722"/>
    </source>
</evidence>
<name>A0A917HGC1_9BACI</name>
<dbReference type="AlphaFoldDB" id="A0A917HGC1"/>
<evidence type="ECO:0000313" key="2">
    <source>
        <dbReference type="EMBL" id="GGG77589.1"/>
    </source>
</evidence>
<organism evidence="2 3">
    <name type="scientific">Virgibacillus oceani</name>
    <dbReference type="NCBI Taxonomy" id="1479511"/>
    <lineage>
        <taxon>Bacteria</taxon>
        <taxon>Bacillati</taxon>
        <taxon>Bacillota</taxon>
        <taxon>Bacilli</taxon>
        <taxon>Bacillales</taxon>
        <taxon>Bacillaceae</taxon>
        <taxon>Virgibacillus</taxon>
    </lineage>
</organism>
<reference evidence="2" key="2">
    <citation type="submission" date="2020-09" db="EMBL/GenBank/DDBJ databases">
        <authorList>
            <person name="Sun Q."/>
            <person name="Zhou Y."/>
        </authorList>
    </citation>
    <scope>NUCLEOTIDE SEQUENCE</scope>
    <source>
        <strain evidence="2">CGMCC 1.12754</strain>
    </source>
</reference>
<protein>
    <recommendedName>
        <fullName evidence="1">TnsA endonuclease N-terminal domain-containing protein</fullName>
    </recommendedName>
</protein>
<sequence length="215" mass="26260">MYNPVVDPSKKHYGSNFWDCYSSKIDRDVHFYSELEYDHWIHIETNANIVEFCEKPKKIKGILDNKIHETTFDMWIKWKDGKEEFLEVAYKKNIETSNSTKRRIQLHQEWCKNNNYNYRILNEDEIRKQPLLDNLKVMLPYTKNFDKVNEILIFSLLKNIKQNPVTFRDLMKKITQVDTYSFYLNIIYLYYQGEINIDLEEEYFNHLSKVWKKNE</sequence>
<dbReference type="Pfam" id="PF08722">
    <property type="entry name" value="Tn7_TnsA-like_N"/>
    <property type="match status" value="1"/>
</dbReference>
<keyword evidence="3" id="KW-1185">Reference proteome</keyword>
<dbReference type="Proteomes" id="UP000622860">
    <property type="component" value="Unassembled WGS sequence"/>
</dbReference>